<dbReference type="EMBL" id="LR031572">
    <property type="protein sequence ID" value="VDC83199.1"/>
    <property type="molecule type" value="Genomic_DNA"/>
</dbReference>
<sequence>MPQIKQLLSDSLRVVEGSKADPPLATGAAVSVGYTTQGSTHGGCV</sequence>
<protein>
    <submittedName>
        <fullName evidence="1">Uncharacterized protein</fullName>
    </submittedName>
</protein>
<reference evidence="1" key="1">
    <citation type="submission" date="2018-11" db="EMBL/GenBank/DDBJ databases">
        <authorList>
            <consortium name="Genoscope - CEA"/>
            <person name="William W."/>
        </authorList>
    </citation>
    <scope>NUCLEOTIDE SEQUENCE</scope>
</reference>
<gene>
    <name evidence="1" type="ORF">BRAA03T14417Z</name>
</gene>
<name>A0A3P6A050_BRACM</name>
<accession>A0A3P6A050</accession>
<organism evidence="1">
    <name type="scientific">Brassica campestris</name>
    <name type="common">Field mustard</name>
    <dbReference type="NCBI Taxonomy" id="3711"/>
    <lineage>
        <taxon>Eukaryota</taxon>
        <taxon>Viridiplantae</taxon>
        <taxon>Streptophyta</taxon>
        <taxon>Embryophyta</taxon>
        <taxon>Tracheophyta</taxon>
        <taxon>Spermatophyta</taxon>
        <taxon>Magnoliopsida</taxon>
        <taxon>eudicotyledons</taxon>
        <taxon>Gunneridae</taxon>
        <taxon>Pentapetalae</taxon>
        <taxon>rosids</taxon>
        <taxon>malvids</taxon>
        <taxon>Brassicales</taxon>
        <taxon>Brassicaceae</taxon>
        <taxon>Brassiceae</taxon>
        <taxon>Brassica</taxon>
    </lineage>
</organism>
<evidence type="ECO:0000313" key="1">
    <source>
        <dbReference type="EMBL" id="VDC83199.1"/>
    </source>
</evidence>
<dbReference type="AlphaFoldDB" id="A0A3P6A050"/>
<proteinExistence type="predicted"/>